<dbReference type="eggNOG" id="ENOG5031CNQ">
    <property type="taxonomic scope" value="Bacteria"/>
</dbReference>
<dbReference type="KEGG" id="tpi:TREPR_2409"/>
<name>F5YHH0_TREPZ</name>
<dbReference type="InterPro" id="IPR046745">
    <property type="entry name" value="DUF6675"/>
</dbReference>
<dbReference type="AlphaFoldDB" id="F5YHH0"/>
<proteinExistence type="predicted"/>
<dbReference type="Proteomes" id="UP000009223">
    <property type="component" value="Chromosome"/>
</dbReference>
<evidence type="ECO:0000313" key="1">
    <source>
        <dbReference type="EMBL" id="AEF83807.1"/>
    </source>
</evidence>
<organism evidence="1 2">
    <name type="scientific">Treponema primitia (strain ATCC BAA-887 / DSM 12427 / ZAS-2)</name>
    <dbReference type="NCBI Taxonomy" id="545694"/>
    <lineage>
        <taxon>Bacteria</taxon>
        <taxon>Pseudomonadati</taxon>
        <taxon>Spirochaetota</taxon>
        <taxon>Spirochaetia</taxon>
        <taxon>Spirochaetales</taxon>
        <taxon>Treponemataceae</taxon>
        <taxon>Treponema</taxon>
    </lineage>
</organism>
<keyword evidence="2" id="KW-1185">Reference proteome</keyword>
<dbReference type="EMBL" id="CP001843">
    <property type="protein sequence ID" value="AEF83807.1"/>
    <property type="molecule type" value="Genomic_DNA"/>
</dbReference>
<dbReference type="HOGENOM" id="CLU_1077442_0_0_12"/>
<dbReference type="OrthoDB" id="359133at2"/>
<sequence>MRIKVTALLLFFAGSIVFAQGRSLEDLFPHMNQERREQILTGVLTEAREKDSNLYMQPAGEIGIKVSGLMTADLRPSCLVESLTVIPYLDKPVELLDIYNAMGKVRDLKGRLYHSFTRDENVPLFEDSTRVESPKRTRAIPDPAATYTLPRSDRIYVCLKDINFGNSYYQADISVEEYGLLYGLSNFKSLSYGIIPVIKEKKFNAQFYVEPLTEGVLVYSVAVAEVSDFIAGRINIPSAIRKRIEVILGWLIDNIAGS</sequence>
<reference evidence="2" key="1">
    <citation type="submission" date="2009-12" db="EMBL/GenBank/DDBJ databases">
        <title>Complete sequence of Treponema primitia strain ZAS-2.</title>
        <authorList>
            <person name="Tetu S.G."/>
            <person name="Matson E."/>
            <person name="Ren Q."/>
            <person name="Seshadri R."/>
            <person name="Elbourne L."/>
            <person name="Hassan K.A."/>
            <person name="Durkin A."/>
            <person name="Radune D."/>
            <person name="Mohamoud Y."/>
            <person name="Shay R."/>
            <person name="Jin S."/>
            <person name="Zhang X."/>
            <person name="Lucey K."/>
            <person name="Ballor N.R."/>
            <person name="Ottesen E."/>
            <person name="Rosenthal R."/>
            <person name="Allen A."/>
            <person name="Leadbetter J.R."/>
            <person name="Paulsen I.T."/>
        </authorList>
    </citation>
    <scope>NUCLEOTIDE SEQUENCE [LARGE SCALE GENOMIC DNA]</scope>
    <source>
        <strain evidence="2">ATCC BAA-887 / DSM 12427 / ZAS-2</strain>
    </source>
</reference>
<accession>F5YHH0</accession>
<gene>
    <name evidence="1" type="ordered locus">TREPR_2409</name>
</gene>
<reference evidence="1 2" key="2">
    <citation type="journal article" date="2011" name="ISME J.">
        <title>RNA-seq reveals cooperative metabolic interactions between two termite-gut spirochete species in co-culture.</title>
        <authorList>
            <person name="Rosenthal A.Z."/>
            <person name="Matson E.G."/>
            <person name="Eldar A."/>
            <person name="Leadbetter J.R."/>
        </authorList>
    </citation>
    <scope>NUCLEOTIDE SEQUENCE [LARGE SCALE GENOMIC DNA]</scope>
    <source>
        <strain evidence="2">ATCC BAA-887 / DSM 12427 / ZAS-2</strain>
    </source>
</reference>
<protein>
    <submittedName>
        <fullName evidence="1">Uncharacterized protein</fullName>
    </submittedName>
</protein>
<dbReference type="Pfam" id="PF20380">
    <property type="entry name" value="DUF6675"/>
    <property type="match status" value="1"/>
</dbReference>
<evidence type="ECO:0000313" key="2">
    <source>
        <dbReference type="Proteomes" id="UP000009223"/>
    </source>
</evidence>
<dbReference type="STRING" id="545694.TREPR_2409"/>